<feature type="region of interest" description="Disordered" evidence="1">
    <location>
        <begin position="41"/>
        <end position="63"/>
    </location>
</feature>
<sequence>MTRPEASRFSNFGRLRTSIGRQKSVATIGLEPFATLSQATARSPVPVQQSTIQPPAGGGGARRVVLRRQYLSTLAERK</sequence>
<protein>
    <submittedName>
        <fullName evidence="2">Uncharacterized protein</fullName>
    </submittedName>
</protein>
<dbReference type="AlphaFoldDB" id="A0A8J8SYA2"/>
<feature type="compositionally biased region" description="Polar residues" evidence="1">
    <location>
        <begin position="41"/>
        <end position="53"/>
    </location>
</feature>
<evidence type="ECO:0000256" key="1">
    <source>
        <dbReference type="SAM" id="MobiDB-lite"/>
    </source>
</evidence>
<comment type="caution">
    <text evidence="2">The sequence shown here is derived from an EMBL/GenBank/DDBJ whole genome shotgun (WGS) entry which is preliminary data.</text>
</comment>
<reference evidence="2" key="1">
    <citation type="submission" date="2019-06" db="EMBL/GenBank/DDBJ databases">
        <authorList>
            <person name="Zheng W."/>
        </authorList>
    </citation>
    <scope>NUCLEOTIDE SEQUENCE</scope>
    <source>
        <strain evidence="2">QDHG01</strain>
    </source>
</reference>
<name>A0A8J8SYA2_HALGN</name>
<accession>A0A8J8SYA2</accession>
<dbReference type="EMBL" id="RRYP01016510">
    <property type="protein sequence ID" value="TNV75080.1"/>
    <property type="molecule type" value="Genomic_DNA"/>
</dbReference>
<organism evidence="2 3">
    <name type="scientific">Halteria grandinella</name>
    <dbReference type="NCBI Taxonomy" id="5974"/>
    <lineage>
        <taxon>Eukaryota</taxon>
        <taxon>Sar</taxon>
        <taxon>Alveolata</taxon>
        <taxon>Ciliophora</taxon>
        <taxon>Intramacronucleata</taxon>
        <taxon>Spirotrichea</taxon>
        <taxon>Stichotrichia</taxon>
        <taxon>Sporadotrichida</taxon>
        <taxon>Halteriidae</taxon>
        <taxon>Halteria</taxon>
    </lineage>
</organism>
<keyword evidence="3" id="KW-1185">Reference proteome</keyword>
<evidence type="ECO:0000313" key="2">
    <source>
        <dbReference type="EMBL" id="TNV75080.1"/>
    </source>
</evidence>
<gene>
    <name evidence="2" type="ORF">FGO68_gene14612</name>
</gene>
<proteinExistence type="predicted"/>
<dbReference type="Proteomes" id="UP000785679">
    <property type="component" value="Unassembled WGS sequence"/>
</dbReference>
<evidence type="ECO:0000313" key="3">
    <source>
        <dbReference type="Proteomes" id="UP000785679"/>
    </source>
</evidence>